<dbReference type="EMBL" id="QZJW01000017">
    <property type="protein sequence ID" value="RJO61561.1"/>
    <property type="molecule type" value="Genomic_DNA"/>
</dbReference>
<protein>
    <recommendedName>
        <fullName evidence="2">Phosphoesterase</fullName>
        <ecNumber evidence="2">3.1.4.-</ecNumber>
    </recommendedName>
</protein>
<name>A0A419DEJ4_9BACT</name>
<dbReference type="InterPro" id="IPR029052">
    <property type="entry name" value="Metallo-depent_PP-like"/>
</dbReference>
<gene>
    <name evidence="4" type="ORF">C4544_02395</name>
</gene>
<dbReference type="GO" id="GO:0016787">
    <property type="term" value="F:hydrolase activity"/>
    <property type="evidence" value="ECO:0007669"/>
    <property type="project" value="UniProtKB-UniRule"/>
</dbReference>
<reference evidence="4 5" key="1">
    <citation type="journal article" date="2017" name="ISME J.">
        <title>Energy and carbon metabolisms in a deep terrestrial subsurface fluid microbial community.</title>
        <authorList>
            <person name="Momper L."/>
            <person name="Jungbluth S.P."/>
            <person name="Lee M.D."/>
            <person name="Amend J.P."/>
        </authorList>
    </citation>
    <scope>NUCLEOTIDE SEQUENCE [LARGE SCALE GENOMIC DNA]</scope>
    <source>
        <strain evidence="4">SURF_29</strain>
    </source>
</reference>
<keyword evidence="2" id="KW-0479">Metal-binding</keyword>
<comment type="similarity">
    <text evidence="1 2">Belongs to the metallophosphoesterase superfamily. YfcE family.</text>
</comment>
<dbReference type="Gene3D" id="3.60.21.10">
    <property type="match status" value="1"/>
</dbReference>
<dbReference type="Pfam" id="PF12850">
    <property type="entry name" value="Metallophos_2"/>
    <property type="match status" value="1"/>
</dbReference>
<evidence type="ECO:0000313" key="5">
    <source>
        <dbReference type="Proteomes" id="UP000285655"/>
    </source>
</evidence>
<accession>A0A419DEJ4</accession>
<dbReference type="EC" id="3.1.4.-" evidence="2"/>
<dbReference type="GO" id="GO:0046872">
    <property type="term" value="F:metal ion binding"/>
    <property type="evidence" value="ECO:0007669"/>
    <property type="project" value="UniProtKB-KW"/>
</dbReference>
<evidence type="ECO:0000313" key="4">
    <source>
        <dbReference type="EMBL" id="RJO61561.1"/>
    </source>
</evidence>
<dbReference type="PANTHER" id="PTHR43165">
    <property type="entry name" value="METALLOPHOSPHOESTERASE"/>
    <property type="match status" value="1"/>
</dbReference>
<sequence>MVKIAVFSDIHDNLVRWREEAKIIEAEKIKIGICCGDIGDLPTIEEVAKSFEILYLVLGNLDYHAKKKTALFPDNIKFTLDYGDVELEGKKIAFTHNQHFAKKLAESSRYDIVFYGHTHTPWEEKIGNTILLNPGEIAGQFGRASFAIYDLKNMKAELKILS</sequence>
<dbReference type="InterPro" id="IPR053193">
    <property type="entry name" value="MetalloPDE_YfcE-like"/>
</dbReference>
<evidence type="ECO:0000256" key="1">
    <source>
        <dbReference type="ARBA" id="ARBA00008950"/>
    </source>
</evidence>
<dbReference type="AlphaFoldDB" id="A0A419DEJ4"/>
<dbReference type="InterPro" id="IPR000979">
    <property type="entry name" value="Phosphodiesterase_MJ0936/Vps29"/>
</dbReference>
<comment type="cofactor">
    <cofactor evidence="2">
        <name>a divalent metal cation</name>
        <dbReference type="ChEBI" id="CHEBI:60240"/>
    </cofactor>
</comment>
<dbReference type="Proteomes" id="UP000285655">
    <property type="component" value="Unassembled WGS sequence"/>
</dbReference>
<organism evidence="4 5">
    <name type="scientific">candidate division WS5 bacterium</name>
    <dbReference type="NCBI Taxonomy" id="2093353"/>
    <lineage>
        <taxon>Bacteria</taxon>
        <taxon>candidate division WS5</taxon>
    </lineage>
</organism>
<proteinExistence type="inferred from homology"/>
<evidence type="ECO:0000259" key="3">
    <source>
        <dbReference type="Pfam" id="PF12850"/>
    </source>
</evidence>
<dbReference type="NCBIfam" id="TIGR00040">
    <property type="entry name" value="yfcE"/>
    <property type="match status" value="1"/>
</dbReference>
<feature type="domain" description="Calcineurin-like phosphoesterase" evidence="3">
    <location>
        <begin position="3"/>
        <end position="153"/>
    </location>
</feature>
<dbReference type="PANTHER" id="PTHR43165:SF1">
    <property type="entry name" value="PHOSPHODIESTERASE MJ0936"/>
    <property type="match status" value="1"/>
</dbReference>
<dbReference type="SUPFAM" id="SSF56300">
    <property type="entry name" value="Metallo-dependent phosphatases"/>
    <property type="match status" value="1"/>
</dbReference>
<dbReference type="InterPro" id="IPR024654">
    <property type="entry name" value="Calcineurin-like_PHP_lpxH"/>
</dbReference>
<evidence type="ECO:0000256" key="2">
    <source>
        <dbReference type="RuleBase" id="RU362039"/>
    </source>
</evidence>
<comment type="caution">
    <text evidence="4">The sequence shown here is derived from an EMBL/GenBank/DDBJ whole genome shotgun (WGS) entry which is preliminary data.</text>
</comment>